<dbReference type="AlphaFoldDB" id="H2ZTM5"/>
<evidence type="ECO:0000313" key="3">
    <source>
        <dbReference type="Proteomes" id="UP000008672"/>
    </source>
</evidence>
<reference evidence="3" key="1">
    <citation type="submission" date="2011-08" db="EMBL/GenBank/DDBJ databases">
        <title>The draft genome of Latimeria chalumnae.</title>
        <authorList>
            <person name="Di Palma F."/>
            <person name="Alfoldi J."/>
            <person name="Johnson J."/>
            <person name="Berlin A."/>
            <person name="Gnerre S."/>
            <person name="Jaffe D."/>
            <person name="MacCallum I."/>
            <person name="Young S."/>
            <person name="Walker B.J."/>
            <person name="Lander E."/>
            <person name="Lindblad-Toh K."/>
        </authorList>
    </citation>
    <scope>NUCLEOTIDE SEQUENCE [LARGE SCALE GENOMIC DNA]</scope>
    <source>
        <strain evidence="3">Wild caught</strain>
    </source>
</reference>
<feature type="compositionally biased region" description="Polar residues" evidence="1">
    <location>
        <begin position="1"/>
        <end position="20"/>
    </location>
</feature>
<dbReference type="Gene3D" id="1.20.5.340">
    <property type="match status" value="1"/>
</dbReference>
<organism evidence="2 3">
    <name type="scientific">Latimeria chalumnae</name>
    <name type="common">Coelacanth</name>
    <dbReference type="NCBI Taxonomy" id="7897"/>
    <lineage>
        <taxon>Eukaryota</taxon>
        <taxon>Metazoa</taxon>
        <taxon>Chordata</taxon>
        <taxon>Craniata</taxon>
        <taxon>Vertebrata</taxon>
        <taxon>Euteleostomi</taxon>
        <taxon>Coelacanthiformes</taxon>
        <taxon>Coelacanthidae</taxon>
        <taxon>Latimeria</taxon>
    </lineage>
</organism>
<feature type="region of interest" description="Disordered" evidence="1">
    <location>
        <begin position="273"/>
        <end position="299"/>
    </location>
</feature>
<evidence type="ECO:0008006" key="4">
    <source>
        <dbReference type="Google" id="ProtNLM"/>
    </source>
</evidence>
<dbReference type="PANTHER" id="PTHR11505">
    <property type="entry name" value="L1 TRANSPOSABLE ELEMENT-RELATED"/>
    <property type="match status" value="1"/>
</dbReference>
<name>H2ZTM5_LATCH</name>
<reference evidence="2" key="2">
    <citation type="submission" date="2025-08" db="UniProtKB">
        <authorList>
            <consortium name="Ensembl"/>
        </authorList>
    </citation>
    <scope>IDENTIFICATION</scope>
</reference>
<evidence type="ECO:0000256" key="1">
    <source>
        <dbReference type="SAM" id="MobiDB-lite"/>
    </source>
</evidence>
<protein>
    <recommendedName>
        <fullName evidence="4">L1 transposable element RRM domain-containing protein</fullName>
    </recommendedName>
</protein>
<accession>H2ZTM5</accession>
<dbReference type="HOGENOM" id="CLU_062834_2_1_1"/>
<dbReference type="Ensembl" id="ENSLACT00000000752.1">
    <property type="protein sequence ID" value="ENSLACP00000000746.1"/>
    <property type="gene ID" value="ENSLACG00000000668.1"/>
</dbReference>
<evidence type="ECO:0000313" key="2">
    <source>
        <dbReference type="Ensembl" id="ENSLACP00000000746.1"/>
    </source>
</evidence>
<dbReference type="GeneTree" id="ENSGT00660000097022"/>
<reference evidence="2" key="3">
    <citation type="submission" date="2025-09" db="UniProtKB">
        <authorList>
            <consortium name="Ensembl"/>
        </authorList>
    </citation>
    <scope>IDENTIFICATION</scope>
</reference>
<dbReference type="STRING" id="7897.ENSLACP00000000746"/>
<proteinExistence type="predicted"/>
<dbReference type="Proteomes" id="UP000008672">
    <property type="component" value="Unassembled WGS sequence"/>
</dbReference>
<dbReference type="Gene3D" id="3.30.70.1820">
    <property type="entry name" value="L1 transposable element, RRM domain"/>
    <property type="match status" value="1"/>
</dbReference>
<sequence>KASQKKQQFHTESPSPTRASTPKMASDTPCLGTASGPATSAEITNPMNLMQEMAIDVASIRMDVADIRGNLESLGQRVSNAETKIGRLGGRMDDHEARLVKVEDELAHQTRYAGELWDRVQDLKNRSRRNNIRVIGVPEGVEGNGLSGPTLLLSILRECLPLGETDSIEVERAHCTLGPRPTLDQRPRPIVACLLRFQDRERILRLAREAGELYWRGGKIMIFPDMSRELAAQRKLFTPARRRCMELGIRYALQYPVVLRVTVNGRQQKFKDPEEAIRELNRIPDQNRREEDPQPQRKS</sequence>
<dbReference type="InterPro" id="IPR004244">
    <property type="entry name" value="Transposase_22"/>
</dbReference>
<dbReference type="OMA" id="DKCASFR"/>
<dbReference type="InParanoid" id="H2ZTM5"/>
<dbReference type="eggNOG" id="ENOG502S81Y">
    <property type="taxonomic scope" value="Eukaryota"/>
</dbReference>
<dbReference type="EMBL" id="AFYH01269330">
    <property type="status" value="NOT_ANNOTATED_CDS"/>
    <property type="molecule type" value="Genomic_DNA"/>
</dbReference>
<keyword evidence="3" id="KW-1185">Reference proteome</keyword>
<feature type="region of interest" description="Disordered" evidence="1">
    <location>
        <begin position="1"/>
        <end position="39"/>
    </location>
</feature>